<dbReference type="AlphaFoldDB" id="A0A0R1R0E7"/>
<dbReference type="Proteomes" id="UP000051835">
    <property type="component" value="Unassembled WGS sequence"/>
</dbReference>
<dbReference type="EMBL" id="AZFC01000002">
    <property type="protein sequence ID" value="KRL50375.1"/>
    <property type="molecule type" value="Genomic_DNA"/>
</dbReference>
<dbReference type="RefSeq" id="WP_147007668.1">
    <property type="nucleotide sequence ID" value="NZ_AZFC01000002.1"/>
</dbReference>
<feature type="compositionally biased region" description="Low complexity" evidence="1">
    <location>
        <begin position="417"/>
        <end position="432"/>
    </location>
</feature>
<evidence type="ECO:0000256" key="1">
    <source>
        <dbReference type="SAM" id="MobiDB-lite"/>
    </source>
</evidence>
<name>A0A0R1R0E7_9LACO</name>
<organism evidence="3 4">
    <name type="scientific">Levilactobacillus spicheri DSM 15429</name>
    <dbReference type="NCBI Taxonomy" id="1423805"/>
    <lineage>
        <taxon>Bacteria</taxon>
        <taxon>Bacillati</taxon>
        <taxon>Bacillota</taxon>
        <taxon>Bacilli</taxon>
        <taxon>Lactobacillales</taxon>
        <taxon>Lactobacillaceae</taxon>
        <taxon>Levilactobacillus</taxon>
    </lineage>
</organism>
<feature type="domain" description="DUF5776" evidence="2">
    <location>
        <begin position="557"/>
        <end position="623"/>
    </location>
</feature>
<sequence>MQRKQRWIRGSVGIALGIGLALGMTGRPVVTHAATQVSLAEKTQTQKTLSDAAFKRQLEAPVNANQPIKDVFPDAVLAAVVADALNVKVDDNLQAAVNVIKHGETLPDSDFSRIIPTDVHFLISPDWDEAPVTRPILNWTGMSAVAHIFGTVEVDQQPNFDQKAAQLLKCVEYLDPRPNVVAGTYVNFYNDDIGNKGFGQLIDVGAESTRLRYIELDVSNNQITDFSAMERVGSYGMYGNVTGMNEQGSAEETSALQVHNSSVVIPNGVPGSQFLPHSYGAPQNTNIGRFRLETPAETAAYQKESHGRFPELERTAQINSPLTLDKLYATNQIDYADHRWGAIYPWQHAITSAADQQIAEKLIPEISQPKLLGMVIQNIPDDVSSLTVRSVWANMMSGGNHPISTLVKIPLERESHSSGSSASRSAGTSMSTPAGTNSHTVAGSDSSSRSAATDSPASSVEGPSSDSVGPAVVQKGQAVYALKKVGLYRYPTFTAKTRRAFYPKQPRIRRPQFVVTGYARSRQGRLRYRVRDINHGSRTFGRTGYLTAQATYVTHLYYQRRPARVRVIGLRGVNGYQHVNLTGKQRHYRRGQVLQVRRLVHYHLTTRLVLTNGQLVTANKTLVQAKE</sequence>
<feature type="compositionally biased region" description="Low complexity" evidence="1">
    <location>
        <begin position="442"/>
        <end position="459"/>
    </location>
</feature>
<reference evidence="3 4" key="1">
    <citation type="journal article" date="2015" name="Genome Announc.">
        <title>Expanding the biotechnology potential of lactobacilli through comparative genomics of 213 strains and associated genera.</title>
        <authorList>
            <person name="Sun Z."/>
            <person name="Harris H.M."/>
            <person name="McCann A."/>
            <person name="Guo C."/>
            <person name="Argimon S."/>
            <person name="Zhang W."/>
            <person name="Yang X."/>
            <person name="Jeffery I.B."/>
            <person name="Cooney J.C."/>
            <person name="Kagawa T.F."/>
            <person name="Liu W."/>
            <person name="Song Y."/>
            <person name="Salvetti E."/>
            <person name="Wrobel A."/>
            <person name="Rasinkangas P."/>
            <person name="Parkhill J."/>
            <person name="Rea M.C."/>
            <person name="O'Sullivan O."/>
            <person name="Ritari J."/>
            <person name="Douillard F.P."/>
            <person name="Paul Ross R."/>
            <person name="Yang R."/>
            <person name="Briner A.E."/>
            <person name="Felis G.E."/>
            <person name="de Vos W.M."/>
            <person name="Barrangou R."/>
            <person name="Klaenhammer T.R."/>
            <person name="Caufield P.W."/>
            <person name="Cui Y."/>
            <person name="Zhang H."/>
            <person name="O'Toole P.W."/>
        </authorList>
    </citation>
    <scope>NUCLEOTIDE SEQUENCE [LARGE SCALE GENOMIC DNA]</scope>
    <source>
        <strain evidence="3 4">DSM 15429</strain>
    </source>
</reference>
<comment type="caution">
    <text evidence="3">The sequence shown here is derived from an EMBL/GenBank/DDBJ whole genome shotgun (WGS) entry which is preliminary data.</text>
</comment>
<feature type="region of interest" description="Disordered" evidence="1">
    <location>
        <begin position="414"/>
        <end position="469"/>
    </location>
</feature>
<evidence type="ECO:0000313" key="4">
    <source>
        <dbReference type="Proteomes" id="UP000051835"/>
    </source>
</evidence>
<accession>A0A0R1R0E7</accession>
<dbReference type="Pfam" id="PF19087">
    <property type="entry name" value="DUF5776"/>
    <property type="match status" value="1"/>
</dbReference>
<dbReference type="InterPro" id="IPR044081">
    <property type="entry name" value="DUF5776"/>
</dbReference>
<protein>
    <recommendedName>
        <fullName evidence="2">DUF5776 domain-containing protein</fullName>
    </recommendedName>
</protein>
<evidence type="ECO:0000313" key="3">
    <source>
        <dbReference type="EMBL" id="KRL50375.1"/>
    </source>
</evidence>
<gene>
    <name evidence="3" type="ORF">FD37_GL002040</name>
</gene>
<evidence type="ECO:0000259" key="2">
    <source>
        <dbReference type="Pfam" id="PF19087"/>
    </source>
</evidence>
<dbReference type="PATRIC" id="fig|1423805.4.peg.2091"/>
<proteinExistence type="predicted"/>